<dbReference type="Gene3D" id="1.10.1660.10">
    <property type="match status" value="1"/>
</dbReference>
<evidence type="ECO:0000256" key="1">
    <source>
        <dbReference type="ARBA" id="ARBA00023125"/>
    </source>
</evidence>
<dbReference type="Proteomes" id="UP000553209">
    <property type="component" value="Unassembled WGS sequence"/>
</dbReference>
<dbReference type="InterPro" id="IPR009061">
    <property type="entry name" value="DNA-bd_dom_put_sf"/>
</dbReference>
<evidence type="ECO:0000313" key="4">
    <source>
        <dbReference type="Proteomes" id="UP000553209"/>
    </source>
</evidence>
<dbReference type="SMART" id="SM00422">
    <property type="entry name" value="HTH_MERR"/>
    <property type="match status" value="1"/>
</dbReference>
<dbReference type="RefSeq" id="WP_061081328.1">
    <property type="nucleotide sequence ID" value="NZ_JAAXPG010000016.1"/>
</dbReference>
<dbReference type="SUPFAM" id="SSF46955">
    <property type="entry name" value="Putative DNA-binding domain"/>
    <property type="match status" value="1"/>
</dbReference>
<dbReference type="InterPro" id="IPR047057">
    <property type="entry name" value="MerR_fam"/>
</dbReference>
<organism evidence="3 4">
    <name type="scientific">Nocardiopsis alborubida</name>
    <dbReference type="NCBI Taxonomy" id="146802"/>
    <lineage>
        <taxon>Bacteria</taxon>
        <taxon>Bacillati</taxon>
        <taxon>Actinomycetota</taxon>
        <taxon>Actinomycetes</taxon>
        <taxon>Streptosporangiales</taxon>
        <taxon>Nocardiopsidaceae</taxon>
        <taxon>Nocardiopsis</taxon>
    </lineage>
</organism>
<dbReference type="PANTHER" id="PTHR30204">
    <property type="entry name" value="REDOX-CYCLING DRUG-SENSING TRANSCRIPTIONAL ACTIVATOR SOXR"/>
    <property type="match status" value="1"/>
</dbReference>
<dbReference type="CDD" id="cd00592">
    <property type="entry name" value="HTH_MerR-like"/>
    <property type="match status" value="1"/>
</dbReference>
<proteinExistence type="predicted"/>
<keyword evidence="4" id="KW-1185">Reference proteome</keyword>
<dbReference type="PROSITE" id="PS50937">
    <property type="entry name" value="HTH_MERR_2"/>
    <property type="match status" value="1"/>
</dbReference>
<protein>
    <submittedName>
        <fullName evidence="3">MerR family DNA-binding transcriptional regulator</fullName>
    </submittedName>
</protein>
<feature type="domain" description="HTH merR-type" evidence="2">
    <location>
        <begin position="1"/>
        <end position="69"/>
    </location>
</feature>
<sequence length="253" mass="27225">MLSSELAELAGVTVRTLRHYHQIGLLPEPPRSTGGYRRYNVGDLVRLLRITRLTALGVPLSALPSVLDDPKAAEALLDELDRQASAEIERLNARRANIAALRSSGSPPDLPPELSVLRSGPGAGLPEDMVRHEHEQLVLLGHLLGEDGPAGLAALLGGVDGEMLAGLEPLTARFYALGPDTPDDEVASLIDAWVTGLEPLSEQLAGTPAPDPKVSALLDELNEQALKPVQHRVLRRILQRLEHRQRTTGPEQG</sequence>
<dbReference type="GO" id="GO:0003700">
    <property type="term" value="F:DNA-binding transcription factor activity"/>
    <property type="evidence" value="ECO:0007669"/>
    <property type="project" value="InterPro"/>
</dbReference>
<gene>
    <name evidence="3" type="ORF">HGB44_17665</name>
</gene>
<accession>A0A7X6ME95</accession>
<name>A0A7X6ME95_9ACTN</name>
<dbReference type="PANTHER" id="PTHR30204:SF93">
    <property type="entry name" value="HTH MERR-TYPE DOMAIN-CONTAINING PROTEIN"/>
    <property type="match status" value="1"/>
</dbReference>
<dbReference type="Pfam" id="PF00376">
    <property type="entry name" value="MerR"/>
    <property type="match status" value="1"/>
</dbReference>
<dbReference type="EMBL" id="JAAXPG010000016">
    <property type="protein sequence ID" value="NKY99479.1"/>
    <property type="molecule type" value="Genomic_DNA"/>
</dbReference>
<evidence type="ECO:0000313" key="3">
    <source>
        <dbReference type="EMBL" id="NKY99479.1"/>
    </source>
</evidence>
<dbReference type="AlphaFoldDB" id="A0A7X6ME95"/>
<dbReference type="InterPro" id="IPR000551">
    <property type="entry name" value="MerR-type_HTH_dom"/>
</dbReference>
<evidence type="ECO:0000259" key="2">
    <source>
        <dbReference type="PROSITE" id="PS50937"/>
    </source>
</evidence>
<dbReference type="PRINTS" id="PR00040">
    <property type="entry name" value="HTHMERR"/>
</dbReference>
<dbReference type="GO" id="GO:0003677">
    <property type="term" value="F:DNA binding"/>
    <property type="evidence" value="ECO:0007669"/>
    <property type="project" value="UniProtKB-KW"/>
</dbReference>
<reference evidence="3 4" key="1">
    <citation type="submission" date="2020-04" db="EMBL/GenBank/DDBJ databases">
        <title>MicrobeNet Type strains.</title>
        <authorList>
            <person name="Nicholson A.C."/>
        </authorList>
    </citation>
    <scope>NUCLEOTIDE SEQUENCE [LARGE SCALE GENOMIC DNA]</scope>
    <source>
        <strain evidence="3 4">ATCC 23612</strain>
    </source>
</reference>
<keyword evidence="1 3" id="KW-0238">DNA-binding</keyword>
<comment type="caution">
    <text evidence="3">The sequence shown here is derived from an EMBL/GenBank/DDBJ whole genome shotgun (WGS) entry which is preliminary data.</text>
</comment>